<dbReference type="EMBL" id="UINC01001814">
    <property type="protein sequence ID" value="SUZ89288.1"/>
    <property type="molecule type" value="Genomic_DNA"/>
</dbReference>
<name>A0A381REA7_9ZZZZ</name>
<accession>A0A381REA7</accession>
<organism evidence="3">
    <name type="scientific">marine metagenome</name>
    <dbReference type="NCBI Taxonomy" id="408172"/>
    <lineage>
        <taxon>unclassified sequences</taxon>
        <taxon>metagenomes</taxon>
        <taxon>ecological metagenomes</taxon>
    </lineage>
</organism>
<evidence type="ECO:0000256" key="1">
    <source>
        <dbReference type="ARBA" id="ARBA00022679"/>
    </source>
</evidence>
<gene>
    <name evidence="3" type="ORF">METZ01_LOCUS42142</name>
</gene>
<dbReference type="Gene3D" id="3.40.50.2000">
    <property type="entry name" value="Glycogen Phosphorylase B"/>
    <property type="match status" value="1"/>
</dbReference>
<dbReference type="PANTHER" id="PTHR45918">
    <property type="entry name" value="ALPHA-1,3/1,6-MANNOSYLTRANSFERASE ALG2"/>
    <property type="match status" value="1"/>
</dbReference>
<dbReference type="SUPFAM" id="SSF53756">
    <property type="entry name" value="UDP-Glycosyltransferase/glycogen phosphorylase"/>
    <property type="match status" value="1"/>
</dbReference>
<evidence type="ECO:0000313" key="3">
    <source>
        <dbReference type="EMBL" id="SUZ89288.1"/>
    </source>
</evidence>
<reference evidence="3" key="1">
    <citation type="submission" date="2018-05" db="EMBL/GenBank/DDBJ databases">
        <authorList>
            <person name="Lanie J.A."/>
            <person name="Ng W.-L."/>
            <person name="Kazmierczak K.M."/>
            <person name="Andrzejewski T.M."/>
            <person name="Davidsen T.M."/>
            <person name="Wayne K.J."/>
            <person name="Tettelin H."/>
            <person name="Glass J.I."/>
            <person name="Rusch D."/>
            <person name="Podicherti R."/>
            <person name="Tsui H.-C.T."/>
            <person name="Winkler M.E."/>
        </authorList>
    </citation>
    <scope>NUCLEOTIDE SEQUENCE</scope>
</reference>
<evidence type="ECO:0000259" key="2">
    <source>
        <dbReference type="Pfam" id="PF00534"/>
    </source>
</evidence>
<dbReference type="InterPro" id="IPR001296">
    <property type="entry name" value="Glyco_trans_1"/>
</dbReference>
<protein>
    <recommendedName>
        <fullName evidence="2">Glycosyl transferase family 1 domain-containing protein</fullName>
    </recommendedName>
</protein>
<dbReference type="Pfam" id="PF00534">
    <property type="entry name" value="Glycos_transf_1"/>
    <property type="match status" value="1"/>
</dbReference>
<dbReference type="InterPro" id="IPR027054">
    <property type="entry name" value="ALG2"/>
</dbReference>
<proteinExistence type="predicted"/>
<dbReference type="PANTHER" id="PTHR45918:SF1">
    <property type="entry name" value="ALPHA-1,3_1,6-MANNOSYLTRANSFERASE ALG2"/>
    <property type="match status" value="1"/>
</dbReference>
<dbReference type="AlphaFoldDB" id="A0A381REA7"/>
<feature type="non-terminal residue" evidence="3">
    <location>
        <position position="1"/>
    </location>
</feature>
<sequence>VSNHPKGKNIYYCFTPPRSIYDLKETHLESQPPIGKLAHALYNSAFKLLYENAIRKMDVVVADSKNVQNRIQNFLGLESTVIYPPCDIDKFFWVGQENYYLSTARLAPYKRVDMIIQAFTQLPEKCLIVSSTGPEERYLKQLAEGFDNIQFTGDINDQELQKLIGNAVATIYIPKDEDFGMSPVESMAAGKPVIGVKEGGMLETVIHEKTGWLIPSNPSLENIIQAVGEATPEKTLSMRIACEEQAQNFRTEIFEKKMRALIG</sequence>
<keyword evidence="1" id="KW-0808">Transferase</keyword>
<feature type="domain" description="Glycosyl transferase family 1" evidence="2">
    <location>
        <begin position="91"/>
        <end position="241"/>
    </location>
</feature>
<dbReference type="GO" id="GO:0004378">
    <property type="term" value="F:GDP-Man:Man(1)GlcNAc(2)-PP-Dol alpha-1,3-mannosyltransferase activity"/>
    <property type="evidence" value="ECO:0007669"/>
    <property type="project" value="InterPro"/>
</dbReference>